<dbReference type="EMBL" id="WJQU01000001">
    <property type="protein sequence ID" value="KAJ6647548.1"/>
    <property type="molecule type" value="Genomic_DNA"/>
</dbReference>
<accession>A0A9Q0NCF6</accession>
<dbReference type="OrthoDB" id="6600151at2759"/>
<keyword evidence="1" id="KW-0812">Transmembrane</keyword>
<evidence type="ECO:0000313" key="2">
    <source>
        <dbReference type="EMBL" id="KAJ6647548.1"/>
    </source>
</evidence>
<keyword evidence="3" id="KW-1185">Reference proteome</keyword>
<keyword evidence="1" id="KW-1133">Transmembrane helix</keyword>
<name>A0A9Q0NCF6_9DIPT</name>
<keyword evidence="1" id="KW-0472">Membrane</keyword>
<evidence type="ECO:0000313" key="3">
    <source>
        <dbReference type="Proteomes" id="UP001151699"/>
    </source>
</evidence>
<reference evidence="2" key="1">
    <citation type="submission" date="2022-07" db="EMBL/GenBank/DDBJ databases">
        <authorList>
            <person name="Trinca V."/>
            <person name="Uliana J.V.C."/>
            <person name="Torres T.T."/>
            <person name="Ward R.J."/>
            <person name="Monesi N."/>
        </authorList>
    </citation>
    <scope>NUCLEOTIDE SEQUENCE</scope>
    <source>
        <strain evidence="2">HSMRA1968</strain>
        <tissue evidence="2">Whole embryos</tissue>
    </source>
</reference>
<protein>
    <submittedName>
        <fullName evidence="2">Uncharacterized protein</fullName>
    </submittedName>
</protein>
<dbReference type="Proteomes" id="UP001151699">
    <property type="component" value="Chromosome A"/>
</dbReference>
<sequence>MATSPAAGKGLIALIKQGWHTYPEVMGSGVVGLVGIGIGFFAIHNYYSGHGDNRRFKHAYVVYRPDDPRVKLIRYD</sequence>
<evidence type="ECO:0000256" key="1">
    <source>
        <dbReference type="SAM" id="Phobius"/>
    </source>
</evidence>
<comment type="caution">
    <text evidence="2">The sequence shown here is derived from an EMBL/GenBank/DDBJ whole genome shotgun (WGS) entry which is preliminary data.</text>
</comment>
<feature type="transmembrane region" description="Helical" evidence="1">
    <location>
        <begin position="25"/>
        <end position="47"/>
    </location>
</feature>
<gene>
    <name evidence="2" type="ORF">Bhyg_02771</name>
</gene>
<proteinExistence type="predicted"/>
<dbReference type="AlphaFoldDB" id="A0A9Q0NCF6"/>
<organism evidence="2 3">
    <name type="scientific">Pseudolycoriella hygida</name>
    <dbReference type="NCBI Taxonomy" id="35572"/>
    <lineage>
        <taxon>Eukaryota</taxon>
        <taxon>Metazoa</taxon>
        <taxon>Ecdysozoa</taxon>
        <taxon>Arthropoda</taxon>
        <taxon>Hexapoda</taxon>
        <taxon>Insecta</taxon>
        <taxon>Pterygota</taxon>
        <taxon>Neoptera</taxon>
        <taxon>Endopterygota</taxon>
        <taxon>Diptera</taxon>
        <taxon>Nematocera</taxon>
        <taxon>Sciaroidea</taxon>
        <taxon>Sciaridae</taxon>
        <taxon>Pseudolycoriella</taxon>
    </lineage>
</organism>